<gene>
    <name evidence="2" type="ORF">LJ725_26105</name>
</gene>
<sequence length="826" mass="88057">MRPLNFYSGVFCITSATLMLQLIQTRMLSVVVWYHLAFFVISMAMLGLTAGAVWVYLKGSRFTAKTLSYDLANFSTAFALSAVIGLALQVTLVPTSRFAFTTVVIWLELALVIAAPFFFSGVVVSLALTRSPFPIGRVYGIDLIGAAVGCFGVLVLLNEFNGPTAILCSAALVSLGAVLFANSGVGAAPTAQPAFPVRILGWHRAWLVVLVAVAALNSADTRRMGFYPIFAKATMQLDALPWFEKWNSFSRIVATRPALPVSAPQLSGPSPAFVPSGAPVPQSGMSIDSDAGTVAYGIEGDLARASFLKNDITNLAYHLPDLKSAAVIGVGGGRDILAARLFGVPKVTGIEVNPTFIDLLRPDGLFGPFVGMEKIGGITLVVDEARSWLARSREQFDIIQMNLIDTWAATGAGAFSLSENGLYTVDAWEIFLRRLSADGVFTVSRWHAAQDVAETGRILSLAVASLLELGVREPSKHIFLAWLRPGEEGAGISTLIVSRAAFTEAQLQSLTTAIDRLKFEPLILPGRKSPSETLDRIVNFTNRADLERFTGSFRLDMTPPTDNRPFFFNQLPFSQVFAIGFTEVPPGVRKGNFLATATLAGLFVMALLLVLATIVLPLRNALNDVGRRLAVGGTAYFVLIGVGFMLVEIGLLQRFSVFLGHPTYSLSVVLFSLILSAGIGSLLSDSLRIDSPLSFSVWVVMTSGYVLSQALWVPPLLLALDSETLLVRCLVSVAIITPAGLLMGYGFPTGMSFISAVDNRPTPWFWGINGAASVLASATGVACSIAYGIGATISLGAICYLLLLPAAFVIGFPGTAAGSRRTAPAA</sequence>
<feature type="transmembrane region" description="Helical" evidence="1">
    <location>
        <begin position="30"/>
        <end position="54"/>
    </location>
</feature>
<accession>A0ABS8L2A5</accession>
<feature type="transmembrane region" description="Helical" evidence="1">
    <location>
        <begin position="6"/>
        <end position="23"/>
    </location>
</feature>
<evidence type="ECO:0000313" key="3">
    <source>
        <dbReference type="Proteomes" id="UP001198862"/>
    </source>
</evidence>
<feature type="transmembrane region" description="Helical" evidence="1">
    <location>
        <begin position="725"/>
        <end position="744"/>
    </location>
</feature>
<keyword evidence="1" id="KW-0472">Membrane</keyword>
<feature type="transmembrane region" description="Helical" evidence="1">
    <location>
        <begin position="201"/>
        <end position="219"/>
    </location>
</feature>
<feature type="transmembrane region" description="Helical" evidence="1">
    <location>
        <begin position="793"/>
        <end position="812"/>
    </location>
</feature>
<dbReference type="RefSeq" id="WP_230553880.1">
    <property type="nucleotide sequence ID" value="NZ_JAJISD010000014.1"/>
</dbReference>
<organism evidence="2 3">
    <name type="scientific">Reyranella aquatilis</name>
    <dbReference type="NCBI Taxonomy" id="2035356"/>
    <lineage>
        <taxon>Bacteria</taxon>
        <taxon>Pseudomonadati</taxon>
        <taxon>Pseudomonadota</taxon>
        <taxon>Alphaproteobacteria</taxon>
        <taxon>Hyphomicrobiales</taxon>
        <taxon>Reyranellaceae</taxon>
        <taxon>Reyranella</taxon>
    </lineage>
</organism>
<feature type="transmembrane region" description="Helical" evidence="1">
    <location>
        <begin position="164"/>
        <end position="181"/>
    </location>
</feature>
<dbReference type="CDD" id="cd02440">
    <property type="entry name" value="AdoMet_MTases"/>
    <property type="match status" value="1"/>
</dbReference>
<feature type="transmembrane region" description="Helical" evidence="1">
    <location>
        <begin position="105"/>
        <end position="126"/>
    </location>
</feature>
<dbReference type="Proteomes" id="UP001198862">
    <property type="component" value="Unassembled WGS sequence"/>
</dbReference>
<dbReference type="Gene3D" id="3.40.50.150">
    <property type="entry name" value="Vaccinia Virus protein VP39"/>
    <property type="match status" value="1"/>
</dbReference>
<protein>
    <recommendedName>
        <fullName evidence="4">Spermidine synthase</fullName>
    </recommendedName>
</protein>
<dbReference type="SUPFAM" id="SSF53335">
    <property type="entry name" value="S-adenosyl-L-methionine-dependent methyltransferases"/>
    <property type="match status" value="1"/>
</dbReference>
<dbReference type="EMBL" id="JAJISD010000014">
    <property type="protein sequence ID" value="MCC8432465.1"/>
    <property type="molecule type" value="Genomic_DNA"/>
</dbReference>
<feature type="transmembrane region" description="Helical" evidence="1">
    <location>
        <begin position="695"/>
        <end position="713"/>
    </location>
</feature>
<feature type="transmembrane region" description="Helical" evidence="1">
    <location>
        <begin position="74"/>
        <end position="93"/>
    </location>
</feature>
<evidence type="ECO:0000256" key="1">
    <source>
        <dbReference type="SAM" id="Phobius"/>
    </source>
</evidence>
<feature type="transmembrane region" description="Helical" evidence="1">
    <location>
        <begin position="764"/>
        <end position="786"/>
    </location>
</feature>
<feature type="transmembrane region" description="Helical" evidence="1">
    <location>
        <begin position="138"/>
        <end position="157"/>
    </location>
</feature>
<name>A0ABS8L2A5_9HYPH</name>
<keyword evidence="1" id="KW-1133">Transmembrane helix</keyword>
<keyword evidence="1" id="KW-0812">Transmembrane</keyword>
<feature type="transmembrane region" description="Helical" evidence="1">
    <location>
        <begin position="664"/>
        <end position="683"/>
    </location>
</feature>
<keyword evidence="3" id="KW-1185">Reference proteome</keyword>
<comment type="caution">
    <text evidence="2">The sequence shown here is derived from an EMBL/GenBank/DDBJ whole genome shotgun (WGS) entry which is preliminary data.</text>
</comment>
<feature type="transmembrane region" description="Helical" evidence="1">
    <location>
        <begin position="593"/>
        <end position="618"/>
    </location>
</feature>
<reference evidence="2 3" key="1">
    <citation type="submission" date="2021-11" db="EMBL/GenBank/DDBJ databases">
        <authorList>
            <person name="Lee D.-H."/>
            <person name="Kim S.-B."/>
        </authorList>
    </citation>
    <scope>NUCLEOTIDE SEQUENCE [LARGE SCALE GENOMIC DNA]</scope>
    <source>
        <strain evidence="2 3">KCTC 52223</strain>
    </source>
</reference>
<dbReference type="InterPro" id="IPR029063">
    <property type="entry name" value="SAM-dependent_MTases_sf"/>
</dbReference>
<evidence type="ECO:0008006" key="4">
    <source>
        <dbReference type="Google" id="ProtNLM"/>
    </source>
</evidence>
<feature type="transmembrane region" description="Helical" evidence="1">
    <location>
        <begin position="630"/>
        <end position="652"/>
    </location>
</feature>
<proteinExistence type="predicted"/>
<evidence type="ECO:0000313" key="2">
    <source>
        <dbReference type="EMBL" id="MCC8432465.1"/>
    </source>
</evidence>